<organism evidence="2 3">
    <name type="scientific">Variovorax ginsengisoli</name>
    <dbReference type="NCBI Taxonomy" id="363844"/>
    <lineage>
        <taxon>Bacteria</taxon>
        <taxon>Pseudomonadati</taxon>
        <taxon>Pseudomonadota</taxon>
        <taxon>Betaproteobacteria</taxon>
        <taxon>Burkholderiales</taxon>
        <taxon>Comamonadaceae</taxon>
        <taxon>Variovorax</taxon>
    </lineage>
</organism>
<gene>
    <name evidence="2" type="ORF">J2W36_004788</name>
</gene>
<evidence type="ECO:0000256" key="1">
    <source>
        <dbReference type="SAM" id="MobiDB-lite"/>
    </source>
</evidence>
<feature type="compositionally biased region" description="Pro residues" evidence="1">
    <location>
        <begin position="177"/>
        <end position="191"/>
    </location>
</feature>
<protein>
    <recommendedName>
        <fullName evidence="4">DUF3304 domain-containing protein</fullName>
    </recommendedName>
</protein>
<dbReference type="EMBL" id="JAUSRO010000019">
    <property type="protein sequence ID" value="MDP9902511.1"/>
    <property type="molecule type" value="Genomic_DNA"/>
</dbReference>
<dbReference type="InterPro" id="IPR021733">
    <property type="entry name" value="DUF3304"/>
</dbReference>
<keyword evidence="3" id="KW-1185">Reference proteome</keyword>
<comment type="caution">
    <text evidence="2">The sequence shown here is derived from an EMBL/GenBank/DDBJ whole genome shotgun (WGS) entry which is preliminary data.</text>
</comment>
<dbReference type="Pfam" id="PF11745">
    <property type="entry name" value="DUF3304"/>
    <property type="match status" value="1"/>
</dbReference>
<dbReference type="PROSITE" id="PS51257">
    <property type="entry name" value="PROKAR_LIPOPROTEIN"/>
    <property type="match status" value="1"/>
</dbReference>
<accession>A0ABT9SDS0</accession>
<reference evidence="2 3" key="1">
    <citation type="submission" date="2023-07" db="EMBL/GenBank/DDBJ databases">
        <title>Sorghum-associated microbial communities from plants grown in Nebraska, USA.</title>
        <authorList>
            <person name="Schachtman D."/>
        </authorList>
    </citation>
    <scope>NUCLEOTIDE SEQUENCE [LARGE SCALE GENOMIC DNA]</scope>
    <source>
        <strain evidence="2 3">DS1607</strain>
    </source>
</reference>
<evidence type="ECO:0008006" key="4">
    <source>
        <dbReference type="Google" id="ProtNLM"/>
    </source>
</evidence>
<name>A0ABT9SDS0_9BURK</name>
<dbReference type="RefSeq" id="WP_307692248.1">
    <property type="nucleotide sequence ID" value="NZ_JAUSRO010000019.1"/>
</dbReference>
<evidence type="ECO:0000313" key="2">
    <source>
        <dbReference type="EMBL" id="MDP9902511.1"/>
    </source>
</evidence>
<dbReference type="Proteomes" id="UP001226867">
    <property type="component" value="Unassembled WGS sequence"/>
</dbReference>
<sequence length="207" mass="22323">MSDFKTIIDLRHRLQHWAVRLLGALSVAALLSACALHGNDLVPDQDKVGVTVSAVGHYGAMIGIPEYSINGFHGGNNSGWGGGGKTSCCVLLARTVTKPVIVTVKWETCDISHIQYVNHRKVDPDARCIVEEHEATVPIHFAVQPGEGGCGLFAHFLPGHKVELWYASPCPESPRYPGPKFPFGPAPPYAPLPDEKPALPTDNSTKK</sequence>
<evidence type="ECO:0000313" key="3">
    <source>
        <dbReference type="Proteomes" id="UP001226867"/>
    </source>
</evidence>
<proteinExistence type="predicted"/>
<feature type="region of interest" description="Disordered" evidence="1">
    <location>
        <begin position="177"/>
        <end position="207"/>
    </location>
</feature>